<dbReference type="InterPro" id="IPR017907">
    <property type="entry name" value="Znf_RING_CS"/>
</dbReference>
<keyword evidence="4" id="KW-0472">Membrane</keyword>
<dbReference type="PROSITE" id="PS00518">
    <property type="entry name" value="ZF_RING_1"/>
    <property type="match status" value="1"/>
</dbReference>
<feature type="transmembrane region" description="Helical" evidence="4">
    <location>
        <begin position="79"/>
        <end position="99"/>
    </location>
</feature>
<gene>
    <name evidence="5" type="ORF">FGADI_11260</name>
</gene>
<dbReference type="GO" id="GO:0008270">
    <property type="term" value="F:zinc ion binding"/>
    <property type="evidence" value="ECO:0007669"/>
    <property type="project" value="UniProtKB-KW"/>
</dbReference>
<keyword evidence="4" id="KW-1133">Transmembrane helix</keyword>
<keyword evidence="3" id="KW-0862">Zinc</keyword>
<keyword evidence="6" id="KW-1185">Reference proteome</keyword>
<organism evidence="5 6">
    <name type="scientific">Fusarium gaditjirri</name>
    <dbReference type="NCBI Taxonomy" id="282569"/>
    <lineage>
        <taxon>Eukaryota</taxon>
        <taxon>Fungi</taxon>
        <taxon>Dikarya</taxon>
        <taxon>Ascomycota</taxon>
        <taxon>Pezizomycotina</taxon>
        <taxon>Sordariomycetes</taxon>
        <taxon>Hypocreomycetidae</taxon>
        <taxon>Hypocreales</taxon>
        <taxon>Nectriaceae</taxon>
        <taxon>Fusarium</taxon>
        <taxon>Fusarium nisikadoi species complex</taxon>
    </lineage>
</organism>
<keyword evidence="1" id="KW-0479">Metal-binding</keyword>
<evidence type="ECO:0000256" key="2">
    <source>
        <dbReference type="ARBA" id="ARBA00022771"/>
    </source>
</evidence>
<reference evidence="5" key="2">
    <citation type="submission" date="2020-05" db="EMBL/GenBank/DDBJ databases">
        <authorList>
            <person name="Kim H.-S."/>
            <person name="Proctor R.H."/>
            <person name="Brown D.W."/>
        </authorList>
    </citation>
    <scope>NUCLEOTIDE SEQUENCE</scope>
    <source>
        <strain evidence="5">NRRL 45417</strain>
    </source>
</reference>
<comment type="caution">
    <text evidence="5">The sequence shown here is derived from an EMBL/GenBank/DDBJ whole genome shotgun (WGS) entry which is preliminary data.</text>
</comment>
<protein>
    <submittedName>
        <fullName evidence="5">Uncharacterized protein</fullName>
    </submittedName>
</protein>
<accession>A0A8H4SV89</accession>
<evidence type="ECO:0000313" key="5">
    <source>
        <dbReference type="EMBL" id="KAF4946342.1"/>
    </source>
</evidence>
<name>A0A8H4SV89_9HYPO</name>
<sequence>MAIGGTSKRRWLADYARLAIGYEENEHSVAFACLQDDVFLLDCELHLQAHHTLPRLKAGVSREESRALLTFASRQTQDIAFALYSNLLSYFSGMVLLFVPDFGGVSQVIEFLCAWLGRAMTQGFPTSTRIILLYDTKLPPDGDVSFQLVASLAPYLQRLDPTSCCFSINQIKDMVTRCFRLSNSTFQDGMEQMWWEHNNQKLYRKRNGRSFSARHLQSLMQSAIQQFALEPSTAFDAISASRIHYTLPYNIEGSIISFLKVSRDADKFDTILASALVMDAYPPGMHNFLPGPVFDQLYKEVIVRCESAVNIYGLVESVKYHFVTTATHSLRHRLDSARIHEERPPTHTLGCQHRLCGSCIVALGNEVSRWHFQLGRCPICQELQEIVLAIQPSTAGDRVLVLGGDDAGSTWQFLKDLERIVGLKLVDLRGLFDEVRACGIGIFFAFAIFLEGWSLYDCKYHLNRMRPKKIRRNEAIFGDKLAWNFEEIQRSNDTTIIIDTGKKAWSNRHSNTAATRKPDVLVQYEGGIFSNSILTTDSSQLLASLFYIELDTLPDVTSPSQYCTIMLQCRIPPGQPLVDLLCRLRRESTSLFYRDSGTTEISEELCTEAVFWECERHRPFLRMIILHISSIESKVYISIDGMDGRKHWVSNCPYKIEQLIRDQEMDHVFGRRDRKIESGLWTKAAQAEQELREALKSI</sequence>
<proteinExistence type="predicted"/>
<evidence type="ECO:0000256" key="3">
    <source>
        <dbReference type="ARBA" id="ARBA00022833"/>
    </source>
</evidence>
<dbReference type="Proteomes" id="UP000604273">
    <property type="component" value="Unassembled WGS sequence"/>
</dbReference>
<dbReference type="OrthoDB" id="4766886at2759"/>
<evidence type="ECO:0000313" key="6">
    <source>
        <dbReference type="Proteomes" id="UP000604273"/>
    </source>
</evidence>
<evidence type="ECO:0000256" key="4">
    <source>
        <dbReference type="SAM" id="Phobius"/>
    </source>
</evidence>
<dbReference type="AlphaFoldDB" id="A0A8H4SV89"/>
<evidence type="ECO:0000256" key="1">
    <source>
        <dbReference type="ARBA" id="ARBA00022723"/>
    </source>
</evidence>
<keyword evidence="2" id="KW-0863">Zinc-finger</keyword>
<keyword evidence="4" id="KW-0812">Transmembrane</keyword>
<dbReference type="EMBL" id="JABFAI010000323">
    <property type="protein sequence ID" value="KAF4946342.1"/>
    <property type="molecule type" value="Genomic_DNA"/>
</dbReference>
<reference evidence="5" key="1">
    <citation type="journal article" date="2020" name="BMC Genomics">
        <title>Correction to: Identification and distribution of gene clusters required for synthesis of sphingolipid metabolism inhibitors in diverse species of the filamentous fungus Fusarium.</title>
        <authorList>
            <person name="Kim H.S."/>
            <person name="Lohmar J.M."/>
            <person name="Busman M."/>
            <person name="Brown D.W."/>
            <person name="Naumann T.A."/>
            <person name="Divon H.H."/>
            <person name="Lysoe E."/>
            <person name="Uhlig S."/>
            <person name="Proctor R.H."/>
        </authorList>
    </citation>
    <scope>NUCLEOTIDE SEQUENCE</scope>
    <source>
        <strain evidence="5">NRRL 45417</strain>
    </source>
</reference>